<reference evidence="1 2" key="1">
    <citation type="submission" date="2017-09" db="EMBL/GenBank/DDBJ databases">
        <title>Depth-based differentiation of microbial function through sediment-hosted aquifers and enrichment of novel symbionts in the deep terrestrial subsurface.</title>
        <authorList>
            <person name="Probst A.J."/>
            <person name="Ladd B."/>
            <person name="Jarett J.K."/>
            <person name="Geller-Mcgrath D.E."/>
            <person name="Sieber C.M."/>
            <person name="Emerson J.B."/>
            <person name="Anantharaman K."/>
            <person name="Thomas B.C."/>
            <person name="Malmstrom R."/>
            <person name="Stieglmeier M."/>
            <person name="Klingl A."/>
            <person name="Woyke T."/>
            <person name="Ryan C.M."/>
            <person name="Banfield J.F."/>
        </authorList>
    </citation>
    <scope>NUCLEOTIDE SEQUENCE [LARGE SCALE GENOMIC DNA]</scope>
    <source>
        <strain evidence="1">CG23_combo_of_CG06-09_8_20_14_all_38_19</strain>
    </source>
</reference>
<gene>
    <name evidence="1" type="ORF">COX36_02570</name>
</gene>
<proteinExistence type="predicted"/>
<sequence>MRYPEPPARSLIEFLRRPPNISPEDLAKEVLMYEENLCLREWTLKSNDAFNIFSVFGDDLPGRDILPIERERVRQEKTLQLAAERSLYERLKRGYEEQAGVKLPVFTPSSSPDREGIR</sequence>
<evidence type="ECO:0000313" key="1">
    <source>
        <dbReference type="EMBL" id="PIP23577.1"/>
    </source>
</evidence>
<evidence type="ECO:0000313" key="2">
    <source>
        <dbReference type="Proteomes" id="UP000230273"/>
    </source>
</evidence>
<organism evidence="1 2">
    <name type="scientific">Candidatus Nealsonbacteria bacterium CG23_combo_of_CG06-09_8_20_14_all_38_19</name>
    <dbReference type="NCBI Taxonomy" id="1974721"/>
    <lineage>
        <taxon>Bacteria</taxon>
        <taxon>Candidatus Nealsoniibacteriota</taxon>
    </lineage>
</organism>
<dbReference type="Proteomes" id="UP000230273">
    <property type="component" value="Unassembled WGS sequence"/>
</dbReference>
<accession>A0A2G9YWG8</accession>
<comment type="caution">
    <text evidence="1">The sequence shown here is derived from an EMBL/GenBank/DDBJ whole genome shotgun (WGS) entry which is preliminary data.</text>
</comment>
<name>A0A2G9YWG8_9BACT</name>
<dbReference type="EMBL" id="PCRP01000042">
    <property type="protein sequence ID" value="PIP23577.1"/>
    <property type="molecule type" value="Genomic_DNA"/>
</dbReference>
<dbReference type="AlphaFoldDB" id="A0A2G9YWG8"/>
<protein>
    <submittedName>
        <fullName evidence="1">Uncharacterized protein</fullName>
    </submittedName>
</protein>